<reference evidence="1 2" key="1">
    <citation type="submission" date="2020-12" db="EMBL/GenBank/DDBJ databases">
        <title>Metabolic potential, ecology and presence of endohyphal bacteria is reflected in genomic diversity of Mucoromycotina.</title>
        <authorList>
            <person name="Muszewska A."/>
            <person name="Okrasinska A."/>
            <person name="Steczkiewicz K."/>
            <person name="Drgas O."/>
            <person name="Orlowska M."/>
            <person name="Perlinska-Lenart U."/>
            <person name="Aleksandrzak-Piekarczyk T."/>
            <person name="Szatraj K."/>
            <person name="Zielenkiewicz U."/>
            <person name="Pilsyk S."/>
            <person name="Malc E."/>
            <person name="Mieczkowski P."/>
            <person name="Kruszewska J.S."/>
            <person name="Biernat P."/>
            <person name="Pawlowska J."/>
        </authorList>
    </citation>
    <scope>NUCLEOTIDE SEQUENCE [LARGE SCALE GENOMIC DNA]</scope>
    <source>
        <strain evidence="1 2">CBS 142.35</strain>
    </source>
</reference>
<accession>A0A8H7RRG9</accession>
<evidence type="ECO:0000313" key="1">
    <source>
        <dbReference type="EMBL" id="KAG2216449.1"/>
    </source>
</evidence>
<gene>
    <name evidence="1" type="ORF">INT45_000062</name>
</gene>
<dbReference type="Proteomes" id="UP000646827">
    <property type="component" value="Unassembled WGS sequence"/>
</dbReference>
<protein>
    <submittedName>
        <fullName evidence="1">Uncharacterized protein</fullName>
    </submittedName>
</protein>
<keyword evidence="2" id="KW-1185">Reference proteome</keyword>
<comment type="caution">
    <text evidence="1">The sequence shown here is derived from an EMBL/GenBank/DDBJ whole genome shotgun (WGS) entry which is preliminary data.</text>
</comment>
<sequence length="100" mass="11787">MLYDRRVEFRRPFKIGEQVLMRDKIPQGKFSDKWLGPMVVVGIGGNGTYYLEGPNSRRLTAAVNGDNLKAFFEHRMMIPDVQVQRAMNQYHAWIDRRRED</sequence>
<dbReference type="EMBL" id="JAEPRB010000403">
    <property type="protein sequence ID" value="KAG2216449.1"/>
    <property type="molecule type" value="Genomic_DNA"/>
</dbReference>
<dbReference type="AlphaFoldDB" id="A0A8H7RRG9"/>
<dbReference type="OrthoDB" id="5592268at2759"/>
<name>A0A8H7RRG9_9FUNG</name>
<evidence type="ECO:0000313" key="2">
    <source>
        <dbReference type="Proteomes" id="UP000646827"/>
    </source>
</evidence>
<organism evidence="1 2">
    <name type="scientific">Circinella minor</name>
    <dbReference type="NCBI Taxonomy" id="1195481"/>
    <lineage>
        <taxon>Eukaryota</taxon>
        <taxon>Fungi</taxon>
        <taxon>Fungi incertae sedis</taxon>
        <taxon>Mucoromycota</taxon>
        <taxon>Mucoromycotina</taxon>
        <taxon>Mucoromycetes</taxon>
        <taxon>Mucorales</taxon>
        <taxon>Lichtheimiaceae</taxon>
        <taxon>Circinella</taxon>
    </lineage>
</organism>
<proteinExistence type="predicted"/>